<dbReference type="InterPro" id="IPR036866">
    <property type="entry name" value="RibonucZ/Hydroxyglut_hydro"/>
</dbReference>
<evidence type="ECO:0000313" key="2">
    <source>
        <dbReference type="EMBL" id="SCJ75463.1"/>
    </source>
</evidence>
<dbReference type="PANTHER" id="PTHR42951">
    <property type="entry name" value="METALLO-BETA-LACTAMASE DOMAIN-CONTAINING"/>
    <property type="match status" value="1"/>
</dbReference>
<dbReference type="SMART" id="SM00849">
    <property type="entry name" value="Lactamase_B"/>
    <property type="match status" value="1"/>
</dbReference>
<dbReference type="InterPro" id="IPR001279">
    <property type="entry name" value="Metallo-B-lactamas"/>
</dbReference>
<evidence type="ECO:0000259" key="1">
    <source>
        <dbReference type="SMART" id="SM00849"/>
    </source>
</evidence>
<dbReference type="InterPro" id="IPR050855">
    <property type="entry name" value="NDM-1-like"/>
</dbReference>
<protein>
    <submittedName>
        <fullName evidence="2">Hydroxyacylglutathione hydrolase</fullName>
    </submittedName>
</protein>
<gene>
    <name evidence="2" type="ORF">SAMEA3545359_01809</name>
</gene>
<proteinExistence type="predicted"/>
<dbReference type="AlphaFoldDB" id="A0A1C6J064"/>
<accession>A0A1C6J064</accession>
<name>A0A1C6J064_9FIRM</name>
<feature type="domain" description="Metallo-beta-lactamase" evidence="1">
    <location>
        <begin position="56"/>
        <end position="250"/>
    </location>
</feature>
<reference evidence="2" key="1">
    <citation type="submission" date="2015-09" db="EMBL/GenBank/DDBJ databases">
        <authorList>
            <consortium name="Pathogen Informatics"/>
        </authorList>
    </citation>
    <scope>NUCLEOTIDE SEQUENCE</scope>
    <source>
        <strain evidence="2">2789STDY5834896</strain>
    </source>
</reference>
<dbReference type="GO" id="GO:0016787">
    <property type="term" value="F:hydrolase activity"/>
    <property type="evidence" value="ECO:0007669"/>
    <property type="project" value="UniProtKB-KW"/>
</dbReference>
<dbReference type="SUPFAM" id="SSF56281">
    <property type="entry name" value="Metallo-hydrolase/oxidoreductase"/>
    <property type="match status" value="1"/>
</dbReference>
<dbReference type="Pfam" id="PF00753">
    <property type="entry name" value="Lactamase_B"/>
    <property type="match status" value="1"/>
</dbReference>
<dbReference type="PANTHER" id="PTHR42951:SF4">
    <property type="entry name" value="ACYL-COENZYME A THIOESTERASE MBLAC2"/>
    <property type="match status" value="1"/>
</dbReference>
<sequence>MSEMIADAVQPKAWYKALPRPQYSTLTKVDQPEAWFDVYKLDHDIFAIYEQGHFQEVISYLILGGEKAMLLDTGMGIGNIKNVVDALTDLPLVVVNTHTHFDHIGCNHLFELVHVLDHPGAVRRMKEGLTHEEVADNLKDDSTWYPYPKEFDPDTYHIEPCNFTTIKEGHVFDLGGRTLTVLSTPGHSPDSLMLVDEQNKLLFTGDTFYPATLYAHLDSHDGLKSVQSTYRQTMERLAAQYSDYTLICSHNEPLRPGSVLGQVAKAFAQIENGEVDYQIDAEGLKKYTFDGFCIVTV</sequence>
<organism evidence="2">
    <name type="scientific">uncultured Anaerotruncus sp</name>
    <dbReference type="NCBI Taxonomy" id="905011"/>
    <lineage>
        <taxon>Bacteria</taxon>
        <taxon>Bacillati</taxon>
        <taxon>Bacillota</taxon>
        <taxon>Clostridia</taxon>
        <taxon>Eubacteriales</taxon>
        <taxon>Oscillospiraceae</taxon>
        <taxon>Anaerotruncus</taxon>
        <taxon>environmental samples</taxon>
    </lineage>
</organism>
<dbReference type="Gene3D" id="3.60.15.10">
    <property type="entry name" value="Ribonuclease Z/Hydroxyacylglutathione hydrolase-like"/>
    <property type="match status" value="1"/>
</dbReference>
<dbReference type="EMBL" id="FMHG01000001">
    <property type="protein sequence ID" value="SCJ75463.1"/>
    <property type="molecule type" value="Genomic_DNA"/>
</dbReference>
<keyword evidence="2" id="KW-0378">Hydrolase</keyword>